<comment type="subunit">
    <text evidence="3">Component of the pre-66S ribosomal particle.</text>
</comment>
<dbReference type="EMBL" id="GBIH01001906">
    <property type="protein sequence ID" value="JAC92804.1"/>
    <property type="molecule type" value="mRNA"/>
</dbReference>
<feature type="region of interest" description="Disordered" evidence="9">
    <location>
        <begin position="19"/>
        <end position="149"/>
    </location>
</feature>
<keyword evidence="10" id="KW-0689">Ribosomal protein</keyword>
<name>A0A090X9W1_IXORI</name>
<organism evidence="10">
    <name type="scientific">Ixodes ricinus</name>
    <name type="common">Common tick</name>
    <name type="synonym">Acarus ricinus</name>
    <dbReference type="NCBI Taxonomy" id="34613"/>
    <lineage>
        <taxon>Eukaryota</taxon>
        <taxon>Metazoa</taxon>
        <taxon>Ecdysozoa</taxon>
        <taxon>Arthropoda</taxon>
        <taxon>Chelicerata</taxon>
        <taxon>Arachnida</taxon>
        <taxon>Acari</taxon>
        <taxon>Parasitiformes</taxon>
        <taxon>Ixodida</taxon>
        <taxon>Ixodoidea</taxon>
        <taxon>Ixodidae</taxon>
        <taxon>Ixodinae</taxon>
        <taxon>Ixodes</taxon>
    </lineage>
</organism>
<protein>
    <recommendedName>
        <fullName evidence="7">Ribosome biogenesis protein NSA2 homolog</fullName>
    </recommendedName>
    <alternativeName>
        <fullName evidence="8">TGF-beta-inducible nuclear protein 1</fullName>
    </alternativeName>
</protein>
<keyword evidence="5" id="KW-0698">rRNA processing</keyword>
<proteinExistence type="evidence at transcript level"/>
<comment type="subcellular location">
    <subcellularLocation>
        <location evidence="1">Nucleus</location>
        <location evidence="1">Nucleolus</location>
    </subcellularLocation>
</comment>
<evidence type="ECO:0000256" key="9">
    <source>
        <dbReference type="SAM" id="MobiDB-lite"/>
    </source>
</evidence>
<dbReference type="PANTHER" id="PTHR12642">
    <property type="entry name" value="RIBOSOME BIOGENESIS PROTEIN NSA2 HOMOLOG"/>
    <property type="match status" value="1"/>
</dbReference>
<evidence type="ECO:0000256" key="2">
    <source>
        <dbReference type="ARBA" id="ARBA00005424"/>
    </source>
</evidence>
<feature type="compositionally biased region" description="Basic and acidic residues" evidence="9">
    <location>
        <begin position="55"/>
        <end position="68"/>
    </location>
</feature>
<dbReference type="InterPro" id="IPR022309">
    <property type="entry name" value="Ribosomal_Se8/biogenesis_NSA2"/>
</dbReference>
<comment type="similarity">
    <text evidence="2">Belongs to the eukaryotic ribosomal protein eS8 family. Ribosome biogenesis protein NSA2 subfamily.</text>
</comment>
<dbReference type="GO" id="GO:0042273">
    <property type="term" value="P:ribosomal large subunit biogenesis"/>
    <property type="evidence" value="ECO:0007669"/>
    <property type="project" value="UniProtKB-ARBA"/>
</dbReference>
<evidence type="ECO:0000256" key="5">
    <source>
        <dbReference type="ARBA" id="ARBA00022552"/>
    </source>
</evidence>
<dbReference type="AlphaFoldDB" id="A0A090X9W1"/>
<dbReference type="Pfam" id="PF01201">
    <property type="entry name" value="Ribosomal_S8e"/>
    <property type="match status" value="1"/>
</dbReference>
<evidence type="ECO:0000256" key="7">
    <source>
        <dbReference type="ARBA" id="ARBA00068584"/>
    </source>
</evidence>
<dbReference type="Gene3D" id="2.40.10.310">
    <property type="match status" value="1"/>
</dbReference>
<sequence>MPQNEHIELHRRRYGYRLDHRRATAEAQGSARSTRMRRKQRRLRGLKAKMLTKKRYSEKVQMNEDPSRCTRRSRRSSGAPKPPPREPCPSTVPGQGEPSRVPKVLSNIGSSRTRKEKAGKWDVPVPKVRGVGDSRGLPGSSKTGKRKKKAWKRMVTKVTFVGEGFTRKPPKFERFIRPMALRFKKAHVTHPELKATFYLPIIGVKKNPSSPLYSQLGVITLGTVLEVNVSELGLVTQGGKVVWGKYAQVTNNPENDGCINAVLLV</sequence>
<evidence type="ECO:0000313" key="10">
    <source>
        <dbReference type="EMBL" id="JAC92804.1"/>
    </source>
</evidence>
<dbReference type="GO" id="GO:0005840">
    <property type="term" value="C:ribosome"/>
    <property type="evidence" value="ECO:0007669"/>
    <property type="project" value="UniProtKB-KW"/>
</dbReference>
<keyword evidence="4" id="KW-0690">Ribosome biogenesis</keyword>
<evidence type="ECO:0000256" key="6">
    <source>
        <dbReference type="ARBA" id="ARBA00023242"/>
    </source>
</evidence>
<evidence type="ECO:0000256" key="3">
    <source>
        <dbReference type="ARBA" id="ARBA00011187"/>
    </source>
</evidence>
<dbReference type="GO" id="GO:0030684">
    <property type="term" value="C:preribosome"/>
    <property type="evidence" value="ECO:0007669"/>
    <property type="project" value="UniProtKB-ARBA"/>
</dbReference>
<dbReference type="InterPro" id="IPR039411">
    <property type="entry name" value="NSA2_fam"/>
</dbReference>
<dbReference type="GO" id="GO:0005730">
    <property type="term" value="C:nucleolus"/>
    <property type="evidence" value="ECO:0007669"/>
    <property type="project" value="UniProtKB-SubCell"/>
</dbReference>
<keyword evidence="10" id="KW-0687">Ribonucleoprotein</keyword>
<feature type="compositionally biased region" description="Basic residues" evidence="9">
    <location>
        <begin position="34"/>
        <end position="54"/>
    </location>
</feature>
<evidence type="ECO:0000256" key="8">
    <source>
        <dbReference type="ARBA" id="ARBA00076926"/>
    </source>
</evidence>
<evidence type="ECO:0000256" key="4">
    <source>
        <dbReference type="ARBA" id="ARBA00022517"/>
    </source>
</evidence>
<reference evidence="10" key="1">
    <citation type="journal article" date="2015" name="PLoS Negl. Trop. Dis.">
        <title>Deep Sequencing Analysis of the Ixodes ricinus Haemocytome.</title>
        <authorList>
            <person name="Kotsyfakis M."/>
            <person name="Kopacek P."/>
            <person name="Franta Z."/>
            <person name="Pedra J.H."/>
            <person name="Ribeiro J.M."/>
        </authorList>
    </citation>
    <scope>NUCLEOTIDE SEQUENCE</scope>
</reference>
<dbReference type="FunFam" id="2.40.10.310:FF:000001">
    <property type="entry name" value="NSA2, ribosome biogenesis homolog"/>
    <property type="match status" value="1"/>
</dbReference>
<evidence type="ECO:0000256" key="1">
    <source>
        <dbReference type="ARBA" id="ARBA00004604"/>
    </source>
</evidence>
<accession>A0A090X9W1</accession>
<dbReference type="GO" id="GO:0006364">
    <property type="term" value="P:rRNA processing"/>
    <property type="evidence" value="ECO:0007669"/>
    <property type="project" value="UniProtKB-KW"/>
</dbReference>
<keyword evidence="6" id="KW-0539">Nucleus</keyword>